<organism evidence="4 5">
    <name type="scientific">Geomonas terrae</name>
    <dbReference type="NCBI Taxonomy" id="2562681"/>
    <lineage>
        <taxon>Bacteria</taxon>
        <taxon>Pseudomonadati</taxon>
        <taxon>Thermodesulfobacteriota</taxon>
        <taxon>Desulfuromonadia</taxon>
        <taxon>Geobacterales</taxon>
        <taxon>Geobacteraceae</taxon>
        <taxon>Geomonas</taxon>
    </lineage>
</organism>
<dbReference type="GO" id="GO:0003677">
    <property type="term" value="F:DNA binding"/>
    <property type="evidence" value="ECO:0007669"/>
    <property type="project" value="InterPro"/>
</dbReference>
<dbReference type="RefSeq" id="WP_135869472.1">
    <property type="nucleotide sequence ID" value="NZ_SRSC01000001.1"/>
</dbReference>
<dbReference type="InterPro" id="IPR007492">
    <property type="entry name" value="LytTR_DNA-bd_dom"/>
</dbReference>
<dbReference type="InterPro" id="IPR046947">
    <property type="entry name" value="LytR-like"/>
</dbReference>
<dbReference type="EMBL" id="SRSC01000001">
    <property type="protein sequence ID" value="TGU75168.1"/>
    <property type="molecule type" value="Genomic_DNA"/>
</dbReference>
<accession>A0A4S1CMV4</accession>
<keyword evidence="1" id="KW-0597">Phosphoprotein</keyword>
<dbReference type="InterPro" id="IPR011006">
    <property type="entry name" value="CheY-like_superfamily"/>
</dbReference>
<evidence type="ECO:0000313" key="4">
    <source>
        <dbReference type="EMBL" id="TGU75168.1"/>
    </source>
</evidence>
<name>A0A4S1CMV4_9BACT</name>
<dbReference type="PROSITE" id="PS50110">
    <property type="entry name" value="RESPONSE_REGULATORY"/>
    <property type="match status" value="1"/>
</dbReference>
<dbReference type="AlphaFoldDB" id="A0A4S1CMV4"/>
<dbReference type="PANTHER" id="PTHR37299:SF1">
    <property type="entry name" value="STAGE 0 SPORULATION PROTEIN A HOMOLOG"/>
    <property type="match status" value="1"/>
</dbReference>
<dbReference type="Gene3D" id="2.40.50.1020">
    <property type="entry name" value="LytTr DNA-binding domain"/>
    <property type="match status" value="1"/>
</dbReference>
<sequence length="247" mass="27577">MSISVLIIDDEAPARRELRFLLEQVPEVVVAGEAANPSQALKEIREKHPRLVFLDIQLPGLNGIELAEVIAELPDPPLVVFATAFQQFAVDAFSVDAFDYILKPFTLERVAKTVQKALQALAGPERRATTQETQGIKRILVQKRGKQIPIAPESVIFITAEEGEAQVHTRDAVYSSKSTLSALEELLAPYSFTRVHRNALVNLNCIIEIIPWFSGSCKLVMNDAVRSQVLVSRYHAKDLKERLLLNR</sequence>
<dbReference type="PANTHER" id="PTHR37299">
    <property type="entry name" value="TRANSCRIPTIONAL REGULATOR-RELATED"/>
    <property type="match status" value="1"/>
</dbReference>
<dbReference type="Pfam" id="PF04397">
    <property type="entry name" value="LytTR"/>
    <property type="match status" value="1"/>
</dbReference>
<dbReference type="SUPFAM" id="SSF52172">
    <property type="entry name" value="CheY-like"/>
    <property type="match status" value="1"/>
</dbReference>
<dbReference type="SMART" id="SM00850">
    <property type="entry name" value="LytTR"/>
    <property type="match status" value="1"/>
</dbReference>
<dbReference type="CDD" id="cd17532">
    <property type="entry name" value="REC_LytTR_AlgR-like"/>
    <property type="match status" value="1"/>
</dbReference>
<dbReference type="SMART" id="SM00448">
    <property type="entry name" value="REC"/>
    <property type="match status" value="1"/>
</dbReference>
<gene>
    <name evidence="4" type="ORF">E4633_06885</name>
</gene>
<evidence type="ECO:0000256" key="1">
    <source>
        <dbReference type="PROSITE-ProRule" id="PRU00169"/>
    </source>
</evidence>
<evidence type="ECO:0000313" key="5">
    <source>
        <dbReference type="Proteomes" id="UP000306416"/>
    </source>
</evidence>
<feature type="modified residue" description="4-aspartylphosphate" evidence="1">
    <location>
        <position position="55"/>
    </location>
</feature>
<keyword evidence="5" id="KW-1185">Reference proteome</keyword>
<evidence type="ECO:0000259" key="3">
    <source>
        <dbReference type="PROSITE" id="PS50930"/>
    </source>
</evidence>
<reference evidence="4 5" key="1">
    <citation type="submission" date="2019-04" db="EMBL/GenBank/DDBJ databases">
        <title>Geobacter oryzae sp. nov., ferric-reducing bacteria isolated from paddy soil.</title>
        <authorList>
            <person name="Xu Z."/>
            <person name="Masuda Y."/>
            <person name="Itoh H."/>
            <person name="Senoo K."/>
        </authorList>
    </citation>
    <scope>NUCLEOTIDE SEQUENCE [LARGE SCALE GENOMIC DNA]</scope>
    <source>
        <strain evidence="4 5">Red111</strain>
    </source>
</reference>
<evidence type="ECO:0000259" key="2">
    <source>
        <dbReference type="PROSITE" id="PS50110"/>
    </source>
</evidence>
<feature type="domain" description="HTH LytTR-type" evidence="3">
    <location>
        <begin position="139"/>
        <end position="245"/>
    </location>
</feature>
<dbReference type="Gene3D" id="3.40.50.2300">
    <property type="match status" value="1"/>
</dbReference>
<feature type="domain" description="Response regulatory" evidence="2">
    <location>
        <begin position="4"/>
        <end position="118"/>
    </location>
</feature>
<comment type="caution">
    <text evidence="4">The sequence shown here is derived from an EMBL/GenBank/DDBJ whole genome shotgun (WGS) entry which is preliminary data.</text>
</comment>
<protein>
    <submittedName>
        <fullName evidence="4">Response regulator transcription factor</fullName>
    </submittedName>
</protein>
<dbReference type="InterPro" id="IPR001789">
    <property type="entry name" value="Sig_transdc_resp-reg_receiver"/>
</dbReference>
<dbReference type="Pfam" id="PF00072">
    <property type="entry name" value="Response_reg"/>
    <property type="match status" value="1"/>
</dbReference>
<dbReference type="PROSITE" id="PS50930">
    <property type="entry name" value="HTH_LYTTR"/>
    <property type="match status" value="1"/>
</dbReference>
<dbReference type="Proteomes" id="UP000306416">
    <property type="component" value="Unassembled WGS sequence"/>
</dbReference>
<dbReference type="GO" id="GO:0000156">
    <property type="term" value="F:phosphorelay response regulator activity"/>
    <property type="evidence" value="ECO:0007669"/>
    <property type="project" value="InterPro"/>
</dbReference>
<proteinExistence type="predicted"/>